<gene>
    <name evidence="2" type="ORF">OJAV_G00058960</name>
</gene>
<dbReference type="PANTHER" id="PTHR15663">
    <property type="entry name" value="COMM DOMAIN-CONTAINING PROTEIN 9"/>
    <property type="match status" value="1"/>
</dbReference>
<evidence type="ECO:0000259" key="1">
    <source>
        <dbReference type="PROSITE" id="PS51269"/>
    </source>
</evidence>
<sequence>MAATVSSEIFSDLHLLLKAPSKDVVREVCVQSHGGPSRRLTDSTAAALSISVAQAAQLVQSLHTLSHHILFYNLSSPEQILSIFPETFHSSLKNLITKILLENSPAWRTGALDNQVSLPQLKDLDWRVDLVTGSDSISRMSMPTCLVQLKIEDPCQPTDTETVSTVTVELSKESLDTMLDGLGRIRDQLCVVAGKISALHTLDFYPGLRSVFYHENLISWRISVSLKDKGWRVLLRIVSTDIAKIPLCIFSDFLYGILSGLGCGCSTSTGWTGFHRPLLDCAANILRKIRSYSTDMD</sequence>
<dbReference type="PANTHER" id="PTHR15663:SF4">
    <property type="entry name" value="COMM DOMAIN-CONTAINING PROTEIN 9"/>
    <property type="match status" value="1"/>
</dbReference>
<dbReference type="OrthoDB" id="64318at2759"/>
<name>A0A437DBA5_ORYJA</name>
<evidence type="ECO:0000313" key="3">
    <source>
        <dbReference type="Proteomes" id="UP000283210"/>
    </source>
</evidence>
<evidence type="ECO:0000313" key="2">
    <source>
        <dbReference type="EMBL" id="RVE72166.1"/>
    </source>
</evidence>
<proteinExistence type="predicted"/>
<dbReference type="Pfam" id="PF20923">
    <property type="entry name" value="COMMD9_HN"/>
    <property type="match status" value="1"/>
</dbReference>
<accession>A0A437DBA5</accession>
<organism evidence="2 3">
    <name type="scientific">Oryzias javanicus</name>
    <name type="common">Javanese ricefish</name>
    <name type="synonym">Aplocheilus javanicus</name>
    <dbReference type="NCBI Taxonomy" id="123683"/>
    <lineage>
        <taxon>Eukaryota</taxon>
        <taxon>Metazoa</taxon>
        <taxon>Chordata</taxon>
        <taxon>Craniata</taxon>
        <taxon>Vertebrata</taxon>
        <taxon>Euteleostomi</taxon>
        <taxon>Actinopterygii</taxon>
        <taxon>Neopterygii</taxon>
        <taxon>Teleostei</taxon>
        <taxon>Neoteleostei</taxon>
        <taxon>Acanthomorphata</taxon>
        <taxon>Ovalentaria</taxon>
        <taxon>Atherinomorphae</taxon>
        <taxon>Beloniformes</taxon>
        <taxon>Adrianichthyidae</taxon>
        <taxon>Oryziinae</taxon>
        <taxon>Oryzias</taxon>
    </lineage>
</organism>
<dbReference type="InterPro" id="IPR037360">
    <property type="entry name" value="COMMD9"/>
</dbReference>
<protein>
    <recommendedName>
        <fullName evidence="1">COMM domain-containing protein</fullName>
    </recommendedName>
</protein>
<dbReference type="EMBL" id="CM012442">
    <property type="protein sequence ID" value="RVE72166.1"/>
    <property type="molecule type" value="Genomic_DNA"/>
</dbReference>
<dbReference type="InterPro" id="IPR017920">
    <property type="entry name" value="COMM"/>
</dbReference>
<reference evidence="2 3" key="2">
    <citation type="submission" date="2019-01" db="EMBL/GenBank/DDBJ databases">
        <title>A chromosome length genome reference of the Java medaka (oryzias javanicus).</title>
        <authorList>
            <person name="Herpin A."/>
            <person name="Takehana Y."/>
            <person name="Naruse K."/>
            <person name="Ansai S."/>
            <person name="Kawaguchi M."/>
        </authorList>
    </citation>
    <scope>NUCLEOTIDE SEQUENCE [LARGE SCALE GENOMIC DNA]</scope>
    <source>
        <strain evidence="2">RS831</strain>
        <tissue evidence="2">Whole body</tissue>
    </source>
</reference>
<dbReference type="InterPro" id="IPR048676">
    <property type="entry name" value="COMMD9_N"/>
</dbReference>
<reference evidence="2 3" key="1">
    <citation type="submission" date="2018-11" db="EMBL/GenBank/DDBJ databases">
        <authorList>
            <person name="Lopez-Roques C."/>
            <person name="Donnadieu C."/>
            <person name="Bouchez O."/>
            <person name="Klopp C."/>
            <person name="Cabau C."/>
            <person name="Zahm M."/>
        </authorList>
    </citation>
    <scope>NUCLEOTIDE SEQUENCE [LARGE SCALE GENOMIC DNA]</scope>
    <source>
        <strain evidence="2">RS831</strain>
        <tissue evidence="2">Whole body</tissue>
    </source>
</reference>
<dbReference type="AlphaFoldDB" id="A0A437DBA5"/>
<dbReference type="Pfam" id="PF07258">
    <property type="entry name" value="COMM_domain"/>
    <property type="match status" value="1"/>
</dbReference>
<dbReference type="Proteomes" id="UP000283210">
    <property type="component" value="Chromosome 6"/>
</dbReference>
<dbReference type="PROSITE" id="PS51269">
    <property type="entry name" value="COMM"/>
    <property type="match status" value="1"/>
</dbReference>
<feature type="domain" description="COMM" evidence="1">
    <location>
        <begin position="120"/>
        <end position="193"/>
    </location>
</feature>
<keyword evidence="3" id="KW-1185">Reference proteome</keyword>